<keyword evidence="4" id="KW-1185">Reference proteome</keyword>
<feature type="domain" description="Response regulatory" evidence="2">
    <location>
        <begin position="5"/>
        <end position="140"/>
    </location>
</feature>
<dbReference type="RefSeq" id="WP_145170812.1">
    <property type="nucleotide sequence ID" value="NZ_CP036525.1"/>
</dbReference>
<feature type="modified residue" description="4-aspartylphosphate" evidence="1">
    <location>
        <position position="67"/>
    </location>
</feature>
<accession>A0A517ND25</accession>
<organism evidence="3 4">
    <name type="scientific">Rubripirellula lacrimiformis</name>
    <dbReference type="NCBI Taxonomy" id="1930273"/>
    <lineage>
        <taxon>Bacteria</taxon>
        <taxon>Pseudomonadati</taxon>
        <taxon>Planctomycetota</taxon>
        <taxon>Planctomycetia</taxon>
        <taxon>Pirellulales</taxon>
        <taxon>Pirellulaceae</taxon>
        <taxon>Rubripirellula</taxon>
    </lineage>
</organism>
<dbReference type="Pfam" id="PF00072">
    <property type="entry name" value="Response_reg"/>
    <property type="match status" value="1"/>
</dbReference>
<evidence type="ECO:0000259" key="2">
    <source>
        <dbReference type="PROSITE" id="PS50110"/>
    </source>
</evidence>
<gene>
    <name evidence="3" type="primary">rpfC_3</name>
    <name evidence="3" type="ORF">K227x_33560</name>
</gene>
<keyword evidence="3" id="KW-0808">Transferase</keyword>
<dbReference type="InterPro" id="IPR001789">
    <property type="entry name" value="Sig_transdc_resp-reg_receiver"/>
</dbReference>
<dbReference type="EC" id="2.7.13.3" evidence="3"/>
<dbReference type="PANTHER" id="PTHR44520">
    <property type="entry name" value="RESPONSE REGULATOR RCP1-RELATED"/>
    <property type="match status" value="1"/>
</dbReference>
<dbReference type="Proteomes" id="UP000318538">
    <property type="component" value="Chromosome"/>
</dbReference>
<protein>
    <submittedName>
        <fullName evidence="3">Sensory/regulatory protein RpfC</fullName>
        <ecNumber evidence="3">2.7.13.3</ecNumber>
    </submittedName>
</protein>
<keyword evidence="1" id="KW-0597">Phosphoprotein</keyword>
<name>A0A517ND25_9BACT</name>
<dbReference type="PANTHER" id="PTHR44520:SF2">
    <property type="entry name" value="RESPONSE REGULATOR RCP1"/>
    <property type="match status" value="1"/>
</dbReference>
<dbReference type="InterPro" id="IPR011006">
    <property type="entry name" value="CheY-like_superfamily"/>
</dbReference>
<dbReference type="AlphaFoldDB" id="A0A517ND25"/>
<dbReference type="KEGG" id="rlc:K227x_33560"/>
<dbReference type="InterPro" id="IPR052893">
    <property type="entry name" value="TCS_response_regulator"/>
</dbReference>
<dbReference type="EMBL" id="CP036525">
    <property type="protein sequence ID" value="QDT04958.1"/>
    <property type="molecule type" value="Genomic_DNA"/>
</dbReference>
<dbReference type="PROSITE" id="PS50110">
    <property type="entry name" value="RESPONSE_REGULATORY"/>
    <property type="match status" value="1"/>
</dbReference>
<sequence>MNSKAIVVVDDEETDRFLMRRLFDRSGVEADFIEFENGDRFVDAITPSGAGSADLLEKYSAVYVFLDINMPGMSGFDVIGEIERLINFGTFTSQHVPVLVWSSSSNPTDRMNALASSCVSAYVVKPNNMREAETLFLHHVT</sequence>
<reference evidence="3 4" key="1">
    <citation type="submission" date="2019-02" db="EMBL/GenBank/DDBJ databases">
        <title>Deep-cultivation of Planctomycetes and their phenomic and genomic characterization uncovers novel biology.</title>
        <authorList>
            <person name="Wiegand S."/>
            <person name="Jogler M."/>
            <person name="Boedeker C."/>
            <person name="Pinto D."/>
            <person name="Vollmers J."/>
            <person name="Rivas-Marin E."/>
            <person name="Kohn T."/>
            <person name="Peeters S.H."/>
            <person name="Heuer A."/>
            <person name="Rast P."/>
            <person name="Oberbeckmann S."/>
            <person name="Bunk B."/>
            <person name="Jeske O."/>
            <person name="Meyerdierks A."/>
            <person name="Storesund J.E."/>
            <person name="Kallscheuer N."/>
            <person name="Luecker S."/>
            <person name="Lage O.M."/>
            <person name="Pohl T."/>
            <person name="Merkel B.J."/>
            <person name="Hornburger P."/>
            <person name="Mueller R.-W."/>
            <person name="Bruemmer F."/>
            <person name="Labrenz M."/>
            <person name="Spormann A.M."/>
            <person name="Op den Camp H."/>
            <person name="Overmann J."/>
            <person name="Amann R."/>
            <person name="Jetten M.S.M."/>
            <person name="Mascher T."/>
            <person name="Medema M.H."/>
            <person name="Devos D.P."/>
            <person name="Kaster A.-K."/>
            <person name="Ovreas L."/>
            <person name="Rohde M."/>
            <person name="Galperin M.Y."/>
            <person name="Jogler C."/>
        </authorList>
    </citation>
    <scope>NUCLEOTIDE SEQUENCE [LARGE SCALE GENOMIC DNA]</scope>
    <source>
        <strain evidence="3 4">K22_7</strain>
    </source>
</reference>
<proteinExistence type="predicted"/>
<dbReference type="SUPFAM" id="SSF52172">
    <property type="entry name" value="CheY-like"/>
    <property type="match status" value="1"/>
</dbReference>
<dbReference type="OrthoDB" id="9786548at2"/>
<dbReference type="Gene3D" id="3.40.50.2300">
    <property type="match status" value="1"/>
</dbReference>
<evidence type="ECO:0000256" key="1">
    <source>
        <dbReference type="PROSITE-ProRule" id="PRU00169"/>
    </source>
</evidence>
<dbReference type="GO" id="GO:0004673">
    <property type="term" value="F:protein histidine kinase activity"/>
    <property type="evidence" value="ECO:0007669"/>
    <property type="project" value="UniProtKB-EC"/>
</dbReference>
<dbReference type="SMART" id="SM00448">
    <property type="entry name" value="REC"/>
    <property type="match status" value="1"/>
</dbReference>
<evidence type="ECO:0000313" key="3">
    <source>
        <dbReference type="EMBL" id="QDT04958.1"/>
    </source>
</evidence>
<evidence type="ECO:0000313" key="4">
    <source>
        <dbReference type="Proteomes" id="UP000318538"/>
    </source>
</evidence>
<dbReference type="GO" id="GO:0000160">
    <property type="term" value="P:phosphorelay signal transduction system"/>
    <property type="evidence" value="ECO:0007669"/>
    <property type="project" value="InterPro"/>
</dbReference>